<protein>
    <submittedName>
        <fullName evidence="3">Uncharacterized protein</fullName>
    </submittedName>
</protein>
<dbReference type="EMBL" id="CP060717">
    <property type="protein sequence ID" value="QNN65805.1"/>
    <property type="molecule type" value="Genomic_DNA"/>
</dbReference>
<reference evidence="3 4" key="1">
    <citation type="submission" date="2020-08" db="EMBL/GenBank/DDBJ databases">
        <title>Genome sequence of Sphingomonas rhizophila KACC 19189T.</title>
        <authorList>
            <person name="Hyun D.-W."/>
            <person name="Bae J.-W."/>
        </authorList>
    </citation>
    <scope>NUCLEOTIDE SEQUENCE [LARGE SCALE GENOMIC DNA]</scope>
    <source>
        <strain evidence="3 4">KACC 19189</strain>
    </source>
</reference>
<keyword evidence="2" id="KW-0812">Transmembrane</keyword>
<name>A0A7G9SD80_9SPHN</name>
<evidence type="ECO:0000256" key="2">
    <source>
        <dbReference type="SAM" id="Phobius"/>
    </source>
</evidence>
<keyword evidence="4" id="KW-1185">Reference proteome</keyword>
<dbReference type="RefSeq" id="WP_187542790.1">
    <property type="nucleotide sequence ID" value="NZ_CP060717.1"/>
</dbReference>
<dbReference type="AlphaFoldDB" id="A0A7G9SD80"/>
<feature type="compositionally biased region" description="Low complexity" evidence="1">
    <location>
        <begin position="9"/>
        <end position="19"/>
    </location>
</feature>
<evidence type="ECO:0000313" key="4">
    <source>
        <dbReference type="Proteomes" id="UP000515955"/>
    </source>
</evidence>
<evidence type="ECO:0000256" key="1">
    <source>
        <dbReference type="SAM" id="MobiDB-lite"/>
    </source>
</evidence>
<keyword evidence="2" id="KW-1133">Transmembrane helix</keyword>
<dbReference type="Proteomes" id="UP000515955">
    <property type="component" value="Chromosome"/>
</dbReference>
<dbReference type="KEGG" id="srhi:H9L12_04460"/>
<keyword evidence="2" id="KW-0472">Membrane</keyword>
<organism evidence="3 4">
    <name type="scientific">Sphingomonas rhizophila</name>
    <dbReference type="NCBI Taxonomy" id="2071607"/>
    <lineage>
        <taxon>Bacteria</taxon>
        <taxon>Pseudomonadati</taxon>
        <taxon>Pseudomonadota</taxon>
        <taxon>Alphaproteobacteria</taxon>
        <taxon>Sphingomonadales</taxon>
        <taxon>Sphingomonadaceae</taxon>
        <taxon>Sphingomonas</taxon>
    </lineage>
</organism>
<feature type="region of interest" description="Disordered" evidence="1">
    <location>
        <begin position="120"/>
        <end position="143"/>
    </location>
</feature>
<feature type="region of interest" description="Disordered" evidence="1">
    <location>
        <begin position="1"/>
        <end position="39"/>
    </location>
</feature>
<feature type="transmembrane region" description="Helical" evidence="2">
    <location>
        <begin position="42"/>
        <end position="65"/>
    </location>
</feature>
<evidence type="ECO:0000313" key="3">
    <source>
        <dbReference type="EMBL" id="QNN65805.1"/>
    </source>
</evidence>
<sequence length="143" mass="15197">MATTKRSRSSSSSSSTTTRSRSRKTNDSLASRTGRTIKERPYVSAAIATGAVTAVAAAAAGAFFFSRKDRSFSDSADELTGRIKDGLNEAGEKISAMKRRATGTKTQQQLSEEALTLKDSTPAAEHPMDETVQQQTKAGALAY</sequence>
<proteinExistence type="predicted"/>
<gene>
    <name evidence="3" type="ORF">H9L12_04460</name>
</gene>
<accession>A0A7G9SD80</accession>